<protein>
    <submittedName>
        <fullName evidence="8">Unnamed protein product</fullName>
    </submittedName>
</protein>
<reference evidence="8" key="1">
    <citation type="submission" date="2023-04" db="EMBL/GenBank/DDBJ databases">
        <title>Phytophthora lilii NBRC 32176.</title>
        <authorList>
            <person name="Ichikawa N."/>
            <person name="Sato H."/>
            <person name="Tonouchi N."/>
        </authorList>
    </citation>
    <scope>NUCLEOTIDE SEQUENCE</scope>
    <source>
        <strain evidence="8">NBRC 32176</strain>
    </source>
</reference>
<dbReference type="Gene3D" id="1.20.1250.20">
    <property type="entry name" value="MFS general substrate transporter like domains"/>
    <property type="match status" value="1"/>
</dbReference>
<organism evidence="8 9">
    <name type="scientific">Phytophthora lilii</name>
    <dbReference type="NCBI Taxonomy" id="2077276"/>
    <lineage>
        <taxon>Eukaryota</taxon>
        <taxon>Sar</taxon>
        <taxon>Stramenopiles</taxon>
        <taxon>Oomycota</taxon>
        <taxon>Peronosporomycetes</taxon>
        <taxon>Peronosporales</taxon>
        <taxon>Peronosporaceae</taxon>
        <taxon>Phytophthora</taxon>
    </lineage>
</organism>
<feature type="transmembrane region" description="Helical" evidence="7">
    <location>
        <begin position="485"/>
        <end position="505"/>
    </location>
</feature>
<evidence type="ECO:0000256" key="6">
    <source>
        <dbReference type="ARBA" id="ARBA00023136"/>
    </source>
</evidence>
<evidence type="ECO:0000256" key="1">
    <source>
        <dbReference type="ARBA" id="ARBA00004141"/>
    </source>
</evidence>
<name>A0A9W6U6A6_9STRA</name>
<dbReference type="OrthoDB" id="754047at2759"/>
<feature type="transmembrane region" description="Helical" evidence="7">
    <location>
        <begin position="374"/>
        <end position="394"/>
    </location>
</feature>
<keyword evidence="9" id="KW-1185">Reference proteome</keyword>
<feature type="transmembrane region" description="Helical" evidence="7">
    <location>
        <begin position="338"/>
        <end position="359"/>
    </location>
</feature>
<dbReference type="SUPFAM" id="SSF103473">
    <property type="entry name" value="MFS general substrate transporter"/>
    <property type="match status" value="1"/>
</dbReference>
<dbReference type="PANTHER" id="PTHR31585:SF5">
    <property type="entry name" value="RNA-BINDING S4 DOMAIN-CONTAINING PROTEIN"/>
    <property type="match status" value="1"/>
</dbReference>
<comment type="caution">
    <text evidence="8">The sequence shown here is derived from an EMBL/GenBank/DDBJ whole genome shotgun (WGS) entry which is preliminary data.</text>
</comment>
<evidence type="ECO:0000256" key="7">
    <source>
        <dbReference type="SAM" id="Phobius"/>
    </source>
</evidence>
<comment type="similarity">
    <text evidence="2">Belongs to the major facilitator superfamily. Folate-biopterin transporter (TC 2.A.71) family.</text>
</comment>
<feature type="transmembrane region" description="Helical" evidence="7">
    <location>
        <begin position="525"/>
        <end position="550"/>
    </location>
</feature>
<evidence type="ECO:0000313" key="9">
    <source>
        <dbReference type="Proteomes" id="UP001165083"/>
    </source>
</evidence>
<feature type="transmembrane region" description="Helical" evidence="7">
    <location>
        <begin position="307"/>
        <end position="326"/>
    </location>
</feature>
<evidence type="ECO:0000256" key="5">
    <source>
        <dbReference type="ARBA" id="ARBA00022989"/>
    </source>
</evidence>
<sequence length="563" mass="61981">MKRAAAKPGVATPDEALSESDSTCYVSLSDHIKRTRTTSQDEGLLLSTLLPEQYTGSVWSLESLAIPMTYMSTGLMYSFPQANIEYFPRTLGASDAQLSTVAVVRALPWTFKVLFGLLPDVFPIYGQRFTPYLFVGCVTASLFHFLLSVYSASDSLTIVSFTLLLLGATVGVVMADVMADALVAHRVLLLQHKSPGQKSMETKFLQEGEEPKEKKQPEGTHLQTTVYLCRFASEMVGYWMGAIMSNKPQWGWGASMGQQFAFLAIVPLISVLPSLRYLYEPAEEHGPMPLKEQAAGIWLMLERRATWQPVCFLVLANAFFVQNAAWGNFLKVAYNFDAFQYGALSGIGASVTFISIVVYRTHILPHFEAPWHDVYFVTGLVVAGFSLLNVLLVLQVNEAFGIPPFWFAMGDAAGESFARGFQYLPVAQMFVAVCPEQQEGVAFALLTSVTNLAQAFANTISNMLLHVWPVELGDLQKIPHDFSGVWKLSVLTSAIPLIPVVFLTTRLLPKGPRQLEEMRHQLSPVGAAIVVGLYGFGFVWVIVLSMLAIFSPCHVLVGGHGCY</sequence>
<feature type="transmembrane region" description="Helical" evidence="7">
    <location>
        <begin position="132"/>
        <end position="152"/>
    </location>
</feature>
<proteinExistence type="inferred from homology"/>
<gene>
    <name evidence="8" type="ORF">Plil01_001268100</name>
</gene>
<evidence type="ECO:0000313" key="8">
    <source>
        <dbReference type="EMBL" id="GMF29820.1"/>
    </source>
</evidence>
<dbReference type="PANTHER" id="PTHR31585">
    <property type="entry name" value="FOLATE-BIOPTERIN TRANSPORTER 1, CHLOROPLASTIC"/>
    <property type="match status" value="1"/>
</dbReference>
<dbReference type="GO" id="GO:0016020">
    <property type="term" value="C:membrane"/>
    <property type="evidence" value="ECO:0007669"/>
    <property type="project" value="UniProtKB-SubCell"/>
</dbReference>
<keyword evidence="4 7" id="KW-0812">Transmembrane</keyword>
<dbReference type="InterPro" id="IPR039309">
    <property type="entry name" value="BT1"/>
</dbReference>
<feature type="transmembrane region" description="Helical" evidence="7">
    <location>
        <begin position="260"/>
        <end position="279"/>
    </location>
</feature>
<dbReference type="InterPro" id="IPR036259">
    <property type="entry name" value="MFS_trans_sf"/>
</dbReference>
<dbReference type="EMBL" id="BSXW01000798">
    <property type="protein sequence ID" value="GMF29820.1"/>
    <property type="molecule type" value="Genomic_DNA"/>
</dbReference>
<keyword evidence="6 7" id="KW-0472">Membrane</keyword>
<evidence type="ECO:0000256" key="2">
    <source>
        <dbReference type="ARBA" id="ARBA00007015"/>
    </source>
</evidence>
<accession>A0A9W6U6A6</accession>
<evidence type="ECO:0000256" key="3">
    <source>
        <dbReference type="ARBA" id="ARBA00022448"/>
    </source>
</evidence>
<evidence type="ECO:0000256" key="4">
    <source>
        <dbReference type="ARBA" id="ARBA00022692"/>
    </source>
</evidence>
<keyword evidence="3" id="KW-0813">Transport</keyword>
<dbReference type="AlphaFoldDB" id="A0A9W6U6A6"/>
<dbReference type="Proteomes" id="UP001165083">
    <property type="component" value="Unassembled WGS sequence"/>
</dbReference>
<comment type="subcellular location">
    <subcellularLocation>
        <location evidence="1">Membrane</location>
        <topology evidence="1">Multi-pass membrane protein</topology>
    </subcellularLocation>
</comment>
<keyword evidence="5 7" id="KW-1133">Transmembrane helix</keyword>
<feature type="transmembrane region" description="Helical" evidence="7">
    <location>
        <begin position="158"/>
        <end position="183"/>
    </location>
</feature>
<dbReference type="Pfam" id="PF03092">
    <property type="entry name" value="BT1"/>
    <property type="match status" value="2"/>
</dbReference>